<evidence type="ECO:0000313" key="1">
    <source>
        <dbReference type="EMBL" id="AKA61444.1"/>
    </source>
</evidence>
<proteinExistence type="predicted"/>
<accession>A0A0E3GMN0</accession>
<protein>
    <submittedName>
        <fullName evidence="1">Uncharacterized protein</fullName>
    </submittedName>
</protein>
<reference evidence="1 2" key="1">
    <citation type="journal article" date="2015" name="Genome Announc.">
        <title>Complete Genome Sequence of Bacillus megaterium Siphophage Stahl.</title>
        <authorList>
            <person name="Brizendine A.M."/>
            <person name="Rousseau S."/>
            <person name="Hernandez A.C."/>
            <person name="Kuty Everett G.F."/>
        </authorList>
    </citation>
    <scope>NUCLEOTIDE SEQUENCE [LARGE SCALE GENOMIC DNA]</scope>
</reference>
<keyword evidence="2" id="KW-1185">Reference proteome</keyword>
<dbReference type="GeneID" id="26647819"/>
<gene>
    <name evidence="1" type="ORF">CPT_Stahl16</name>
</gene>
<dbReference type="KEGG" id="vg:26647819"/>
<dbReference type="OrthoDB" id="11735at10239"/>
<dbReference type="EMBL" id="KP696447">
    <property type="protein sequence ID" value="AKA61444.1"/>
    <property type="molecule type" value="Genomic_DNA"/>
</dbReference>
<evidence type="ECO:0000313" key="2">
    <source>
        <dbReference type="Proteomes" id="UP000033015"/>
    </source>
</evidence>
<organism evidence="1 2">
    <name type="scientific">Bacillus phage Stahl</name>
    <dbReference type="NCBI Taxonomy" id="1610832"/>
    <lineage>
        <taxon>Viruses</taxon>
        <taxon>Duplodnaviria</taxon>
        <taxon>Heunggongvirae</taxon>
        <taxon>Uroviricota</taxon>
        <taxon>Caudoviricetes</taxon>
        <taxon>Slashvirus</taxon>
        <taxon>Slashvirus stahl</taxon>
    </lineage>
</organism>
<dbReference type="RefSeq" id="YP_009203620.1">
    <property type="nucleotide sequence ID" value="NC_028856.1"/>
</dbReference>
<name>A0A0E3GMN0_9CAUD</name>
<reference evidence="2" key="2">
    <citation type="submission" date="2015-01" db="EMBL/GenBank/DDBJ databases">
        <title>Complete Genome of Bacillus megaterium Siphophage Stahl.</title>
        <authorList>
            <person name="Brizendine A.M."/>
            <person name="Rousseau S."/>
            <person name="Hernandez A.C."/>
            <person name="Everett G.F.K."/>
        </authorList>
    </citation>
    <scope>NUCLEOTIDE SEQUENCE [LARGE SCALE GENOMIC DNA]</scope>
</reference>
<sequence length="244" mass="27329">MINRTDSERLEVIIEKLGQIVDLLTPKEVKIKLGASEMAQITESKNSIVQMVRESFGPSTTESTLPIGKVTLGQHTRKRMIKAAQDAHRILASNVYSSPDGTTFMYGVIKNGRHKYMCTADFIVSKEKRKVICLMKEKDTNKVLAKGISKCDPADVFNVDIGMAIALYRALGLVVPSNYFEIANPTEYEAGQIVQWAEGFPFLVVATDGDYADFRRVHDGKEFNNFWFRKETSPAKIIEDGVEV</sequence>
<dbReference type="Proteomes" id="UP000033015">
    <property type="component" value="Segment"/>
</dbReference>